<evidence type="ECO:0000313" key="2">
    <source>
        <dbReference type="Proteomes" id="UP000606003"/>
    </source>
</evidence>
<dbReference type="EMBL" id="JACXAC010000002">
    <property type="protein sequence ID" value="MBD2721642.1"/>
    <property type="molecule type" value="Genomic_DNA"/>
</dbReference>
<keyword evidence="2" id="KW-1185">Reference proteome</keyword>
<gene>
    <name evidence="1" type="ORF">IC234_05835</name>
</gene>
<name>A0ABR8JNS3_9BACT</name>
<organism evidence="1 2">
    <name type="scientific">Hymenobacter armeniacus</name>
    <dbReference type="NCBI Taxonomy" id="2771358"/>
    <lineage>
        <taxon>Bacteria</taxon>
        <taxon>Pseudomonadati</taxon>
        <taxon>Bacteroidota</taxon>
        <taxon>Cytophagia</taxon>
        <taxon>Cytophagales</taxon>
        <taxon>Hymenobacteraceae</taxon>
        <taxon>Hymenobacter</taxon>
    </lineage>
</organism>
<accession>A0ABR8JNS3</accession>
<dbReference type="RefSeq" id="WP_190922916.1">
    <property type="nucleotide sequence ID" value="NZ_JACXAC010000002.1"/>
</dbReference>
<dbReference type="Proteomes" id="UP000606003">
    <property type="component" value="Unassembled WGS sequence"/>
</dbReference>
<evidence type="ECO:0008006" key="3">
    <source>
        <dbReference type="Google" id="ProtNLM"/>
    </source>
</evidence>
<protein>
    <recommendedName>
        <fullName evidence="3">Lipoprotein</fullName>
    </recommendedName>
</protein>
<proteinExistence type="predicted"/>
<comment type="caution">
    <text evidence="1">The sequence shown here is derived from an EMBL/GenBank/DDBJ whole genome shotgun (WGS) entry which is preliminary data.</text>
</comment>
<dbReference type="Gene3D" id="3.40.50.10610">
    <property type="entry name" value="ABC-type transport auxiliary lipoprotein component"/>
    <property type="match status" value="1"/>
</dbReference>
<reference evidence="1 2" key="1">
    <citation type="submission" date="2020-09" db="EMBL/GenBank/DDBJ databases">
        <authorList>
            <person name="Kim M.K."/>
        </authorList>
    </citation>
    <scope>NUCLEOTIDE SEQUENCE [LARGE SCALE GENOMIC DNA]</scope>
    <source>
        <strain evidence="1 2">BT189</strain>
    </source>
</reference>
<sequence length="225" mass="24260">MLLSLGLGLLGCARRSFEGQALAPAALAAHRTVAILPFAVQLERLRDVVAHAGVWARDSAARPLGSTLENGLLAERRQMGYQLQAALQAEFMRQQAERPATCTFQNPAETNQRLARAGITYENLPTRSMAELRAALGVDAVLAGQTTMHQLLPGGVSIAVFVLSNGANPMADNTVQTALDIYDTQTGQLVWRFDHELRGKPSTSAVALAKALVRDMKGEVPYLKK</sequence>
<evidence type="ECO:0000313" key="1">
    <source>
        <dbReference type="EMBL" id="MBD2721642.1"/>
    </source>
</evidence>